<evidence type="ECO:0000313" key="4">
    <source>
        <dbReference type="EMBL" id="MBK3517076.1"/>
    </source>
</evidence>
<dbReference type="InterPro" id="IPR012341">
    <property type="entry name" value="6hp_glycosidase-like_sf"/>
</dbReference>
<reference evidence="4 5" key="1">
    <citation type="submission" date="2021-01" db="EMBL/GenBank/DDBJ databases">
        <title>Carboxyliciviraga sp.nov., isolated from coastal sediments.</title>
        <authorList>
            <person name="Lu D."/>
            <person name="Zhang T."/>
        </authorList>
    </citation>
    <scope>NUCLEOTIDE SEQUENCE [LARGE SCALE GENOMIC DNA]</scope>
    <source>
        <strain evidence="4 5">N1Y132</strain>
    </source>
</reference>
<gene>
    <name evidence="4" type="ORF">JIV24_06955</name>
</gene>
<dbReference type="PANTHER" id="PTHR12654">
    <property type="entry name" value="BILE ACID BETA-GLUCOSIDASE-RELATED"/>
    <property type="match status" value="1"/>
</dbReference>
<dbReference type="Pfam" id="PF12215">
    <property type="entry name" value="Glyco_hydr_116N"/>
    <property type="match status" value="1"/>
</dbReference>
<evidence type="ECO:0000259" key="2">
    <source>
        <dbReference type="Pfam" id="PF04685"/>
    </source>
</evidence>
<dbReference type="EMBL" id="JAENRR010000012">
    <property type="protein sequence ID" value="MBK3517076.1"/>
    <property type="molecule type" value="Genomic_DNA"/>
</dbReference>
<organism evidence="4 5">
    <name type="scientific">Carboxylicivirga marina</name>
    <dbReference type="NCBI Taxonomy" id="2800988"/>
    <lineage>
        <taxon>Bacteria</taxon>
        <taxon>Pseudomonadati</taxon>
        <taxon>Bacteroidota</taxon>
        <taxon>Bacteroidia</taxon>
        <taxon>Marinilabiliales</taxon>
        <taxon>Marinilabiliaceae</taxon>
        <taxon>Carboxylicivirga</taxon>
    </lineage>
</organism>
<evidence type="ECO:0008006" key="6">
    <source>
        <dbReference type="Google" id="ProtNLM"/>
    </source>
</evidence>
<evidence type="ECO:0000313" key="5">
    <source>
        <dbReference type="Proteomes" id="UP000605676"/>
    </source>
</evidence>
<feature type="signal peptide" evidence="1">
    <location>
        <begin position="1"/>
        <end position="18"/>
    </location>
</feature>
<feature type="domain" description="Glycosyl-hydrolase family 116 N-terminal" evidence="3">
    <location>
        <begin position="42"/>
        <end position="362"/>
    </location>
</feature>
<feature type="domain" description="Glycosyl-hydrolase family 116 catalytic region" evidence="2">
    <location>
        <begin position="483"/>
        <end position="774"/>
    </location>
</feature>
<feature type="chain" id="PRO_5046583114" description="Glycosyl-hydrolase family 116 catalytic region domain-containing protein" evidence="1">
    <location>
        <begin position="19"/>
        <end position="862"/>
    </location>
</feature>
<protein>
    <recommendedName>
        <fullName evidence="6">Glycosyl-hydrolase family 116 catalytic region domain-containing protein</fullName>
    </recommendedName>
</protein>
<evidence type="ECO:0000256" key="1">
    <source>
        <dbReference type="SAM" id="SignalP"/>
    </source>
</evidence>
<dbReference type="InterPro" id="IPR052566">
    <property type="entry name" value="Non-lysos_glucosylceramidase"/>
</dbReference>
<dbReference type="InterPro" id="IPR008928">
    <property type="entry name" value="6-hairpin_glycosidase_sf"/>
</dbReference>
<dbReference type="PANTHER" id="PTHR12654:SF0">
    <property type="entry name" value="NON-LYSOSOMAL GLUCOSYLCERAMIDASE"/>
    <property type="match status" value="1"/>
</dbReference>
<dbReference type="Pfam" id="PF04685">
    <property type="entry name" value="DUF608"/>
    <property type="match status" value="1"/>
</dbReference>
<dbReference type="Proteomes" id="UP000605676">
    <property type="component" value="Unassembled WGS sequence"/>
</dbReference>
<proteinExistence type="predicted"/>
<keyword evidence="1" id="KW-0732">Signal</keyword>
<accession>A0ABS1HHI3</accession>
<dbReference type="InterPro" id="IPR006775">
    <property type="entry name" value="GH116_catalytic"/>
</dbReference>
<dbReference type="Gene3D" id="1.50.10.10">
    <property type="match status" value="1"/>
</dbReference>
<dbReference type="InterPro" id="IPR024462">
    <property type="entry name" value="GH116_N"/>
</dbReference>
<evidence type="ECO:0000259" key="3">
    <source>
        <dbReference type="Pfam" id="PF12215"/>
    </source>
</evidence>
<sequence length="862" mass="97036">MKSLIISALMLTSLGTVAQTSLLSERITALKKYDQDHLYRIALPMGGIGTGTVSLGGSGALQDWEVMNVPAKGYSTVTTGNDAPFFAIYTKKSGEASNTKALLGPIHYADYQHYEGRSVDHHGFPRFREASFETTYPFGIVNLADETMPVDVKIVGYNPLIPADADASGIPMAILNYEVTNTTNETIEVSVSGNIRNFIGKDGRKHTSDWKGDFIPTGAKDNKNEYKATNKLQGIYMYSEGVDKDDAAWGTLALSTPKNNDGEISYRTSSGHNRWGNSVLDFWDDFSADGLLTEKDTSIDQDPMASIAVYNTLKAGETKTFTFYITWNFPNRFAWSPEKLTNYYSKQYENAWDVIVKEIERLPELTEQTLTFVKALQESSYPEVIKEAALFNLSTLRSQTVFRTSDGYMFGWEGVMDRFGSCFGSCTHVWNYEQATAFLFNDLAKGMREVEFKYAMNSEGHMGFRTKLPLKEGASGIDVAAADGQMGTIMKFYREWQLSGDDTFLKEYWPKIKKALAFAWVENGWDGDVDGVMEGVQHNTMDVEYFGPNPQMQIWYLGALKAAEKMALHLNDKTFAKKCKKLYKNGSVWTDENLFNGEYYVHLIQTPQSKDDIAKGLMSNMGSKSIDNPEFQLETGCLVDQLVGQYMAHVLGLGYLVKEENVKTALSSILKYNQREDMYEHFNNMRSYAMGDEKALLMASWPKGGRPKSPFPYWSEVMTGFEYTAAIGMLYEGMEQEGLECIKNIRDRYDGQKRNPFDEAECGHHYARAMASWAGIIAESGFQYSAVDKTIKFTDKAGKYFWSNGSTWGMCEISKDGKEYKLTLEVLYGEMELEKLQIGENMHKSFKSAKLITGKGKLEFSF</sequence>
<keyword evidence="5" id="KW-1185">Reference proteome</keyword>
<comment type="caution">
    <text evidence="4">The sequence shown here is derived from an EMBL/GenBank/DDBJ whole genome shotgun (WGS) entry which is preliminary data.</text>
</comment>
<dbReference type="RefSeq" id="WP_200464305.1">
    <property type="nucleotide sequence ID" value="NZ_JAENRR010000012.1"/>
</dbReference>
<name>A0ABS1HHI3_9BACT</name>
<dbReference type="SUPFAM" id="SSF48208">
    <property type="entry name" value="Six-hairpin glycosidases"/>
    <property type="match status" value="1"/>
</dbReference>